<dbReference type="PANTHER" id="PTHR42160">
    <property type="entry name" value="URACIL-DNA GLYCOSYLASE SUPERFAMILY PROTEIN"/>
    <property type="match status" value="1"/>
</dbReference>
<protein>
    <submittedName>
        <fullName evidence="2">IclR family transcriptional regulator</fullName>
    </submittedName>
</protein>
<organism evidence="2 3">
    <name type="scientific">Thalassotalea insulae</name>
    <dbReference type="NCBI Taxonomy" id="2056778"/>
    <lineage>
        <taxon>Bacteria</taxon>
        <taxon>Pseudomonadati</taxon>
        <taxon>Pseudomonadota</taxon>
        <taxon>Gammaproteobacteria</taxon>
        <taxon>Alteromonadales</taxon>
        <taxon>Colwelliaceae</taxon>
        <taxon>Thalassotalea</taxon>
    </lineage>
</organism>
<feature type="domain" description="Uracil-DNA glycosylase-like" evidence="1">
    <location>
        <begin position="39"/>
        <end position="195"/>
    </location>
</feature>
<comment type="caution">
    <text evidence="2">The sequence shown here is derived from an EMBL/GenBank/DDBJ whole genome shotgun (WGS) entry which is preliminary data.</text>
</comment>
<reference evidence="2 3" key="1">
    <citation type="submission" date="2023-03" db="EMBL/GenBank/DDBJ databases">
        <title>Draft genome sequence of Thalassotalea insulae KCTC 62186T.</title>
        <authorList>
            <person name="Sawabe T."/>
        </authorList>
    </citation>
    <scope>NUCLEOTIDE SEQUENCE [LARGE SCALE GENOMIC DNA]</scope>
    <source>
        <strain evidence="2 3">KCTC 62186</strain>
    </source>
</reference>
<dbReference type="Pfam" id="PF03167">
    <property type="entry name" value="UDG"/>
    <property type="match status" value="1"/>
</dbReference>
<dbReference type="InterPro" id="IPR005122">
    <property type="entry name" value="Uracil-DNA_glycosylase-like"/>
</dbReference>
<dbReference type="InterPro" id="IPR047124">
    <property type="entry name" value="HI_0220.2"/>
</dbReference>
<dbReference type="InterPro" id="IPR036895">
    <property type="entry name" value="Uracil-DNA_glycosylase-like_sf"/>
</dbReference>
<gene>
    <name evidence="2" type="ORF">tinsulaeT_04450</name>
</gene>
<dbReference type="RefSeq" id="WP_284242938.1">
    <property type="nucleotide sequence ID" value="NZ_BSST01000001.1"/>
</dbReference>
<dbReference type="PANTHER" id="PTHR42160:SF1">
    <property type="entry name" value="URACIL-DNA GLYCOSYLASE SUPERFAMILY PROTEIN"/>
    <property type="match status" value="1"/>
</dbReference>
<name>A0ABQ6GQZ3_9GAMM</name>
<proteinExistence type="predicted"/>
<dbReference type="Gene3D" id="3.40.470.10">
    <property type="entry name" value="Uracil-DNA glycosylase-like domain"/>
    <property type="match status" value="1"/>
</dbReference>
<dbReference type="SMART" id="SM00986">
    <property type="entry name" value="UDG"/>
    <property type="match status" value="1"/>
</dbReference>
<dbReference type="CDD" id="cd10033">
    <property type="entry name" value="UDG_like"/>
    <property type="match status" value="1"/>
</dbReference>
<sequence>MLLKKNYPIINTVPIESLLDKIRHCTLCASELPLAAKPILQASSQSKILIAGQAPGSITHEKGRPFDDKSGQRLRSWLGVSCAQFYDAKLFAIVPMGFCYPGKGQSGDLPPMPLCAKTWRAQVLAQLPDIQLTLMLGKYAINWHLQTNAKITDLAQDWQRLLAHNQLVLPHPSPRNNLWLKKNPWFEQQVLPALQQRVKQIIPDQVSR</sequence>
<evidence type="ECO:0000259" key="1">
    <source>
        <dbReference type="SMART" id="SM00986"/>
    </source>
</evidence>
<dbReference type="EMBL" id="BSST01000001">
    <property type="protein sequence ID" value="GLX77105.1"/>
    <property type="molecule type" value="Genomic_DNA"/>
</dbReference>
<dbReference type="SUPFAM" id="SSF52141">
    <property type="entry name" value="Uracil-DNA glycosylase-like"/>
    <property type="match status" value="1"/>
</dbReference>
<evidence type="ECO:0000313" key="2">
    <source>
        <dbReference type="EMBL" id="GLX77105.1"/>
    </source>
</evidence>
<dbReference type="SMART" id="SM00987">
    <property type="entry name" value="UreE_C"/>
    <property type="match status" value="1"/>
</dbReference>
<dbReference type="Proteomes" id="UP001157186">
    <property type="component" value="Unassembled WGS sequence"/>
</dbReference>
<accession>A0ABQ6GQZ3</accession>
<evidence type="ECO:0000313" key="3">
    <source>
        <dbReference type="Proteomes" id="UP001157186"/>
    </source>
</evidence>
<keyword evidence="3" id="KW-1185">Reference proteome</keyword>